<sequence>MALDRLLENEAQAEIERVRADARARAEQIVADARAEAQELVESRSRVLDKQYQAGLTRARSSADLELNAARLSAGEEGIAQVYGLVEQQLRDIGRLPEYREILGRLLNEARQAVPAAEVAEVNPSDVDILRSLVGDLEVRANPGIEGGVRLISQGGKSGITNTLMGRLHTLRGGLTPEVRQLLTGE</sequence>
<organism evidence="5 6">
    <name type="scientific">Deinococcus piscis</name>
    <dbReference type="NCBI Taxonomy" id="394230"/>
    <lineage>
        <taxon>Bacteria</taxon>
        <taxon>Thermotogati</taxon>
        <taxon>Deinococcota</taxon>
        <taxon>Deinococci</taxon>
        <taxon>Deinococcales</taxon>
        <taxon>Deinococcaceae</taxon>
        <taxon>Deinococcus</taxon>
    </lineage>
</organism>
<comment type="caution">
    <text evidence="5">The sequence shown here is derived from an EMBL/GenBank/DDBJ whole genome shotgun (WGS) entry which is preliminary data.</text>
</comment>
<evidence type="ECO:0000256" key="3">
    <source>
        <dbReference type="ARBA" id="ARBA00023065"/>
    </source>
</evidence>
<dbReference type="EMBL" id="BNAL01000010">
    <property type="protein sequence ID" value="GHG00711.1"/>
    <property type="molecule type" value="Genomic_DNA"/>
</dbReference>
<proteinExistence type="inferred from homology"/>
<dbReference type="Pfam" id="PF01991">
    <property type="entry name" value="vATP-synt_E"/>
    <property type="match status" value="1"/>
</dbReference>
<dbReference type="InterPro" id="IPR002842">
    <property type="entry name" value="ATPase_V1_Esu"/>
</dbReference>
<dbReference type="Proteomes" id="UP000632154">
    <property type="component" value="Unassembled WGS sequence"/>
</dbReference>
<evidence type="ECO:0000313" key="6">
    <source>
        <dbReference type="Proteomes" id="UP000632154"/>
    </source>
</evidence>
<name>A0ABQ3K2T1_9DEIO</name>
<keyword evidence="4" id="KW-0175">Coiled coil</keyword>
<dbReference type="SUPFAM" id="SSF160527">
    <property type="entry name" value="V-type ATPase subunit E-like"/>
    <property type="match status" value="1"/>
</dbReference>
<dbReference type="RefSeq" id="WP_189642688.1">
    <property type="nucleotide sequence ID" value="NZ_BNAL01000010.1"/>
</dbReference>
<dbReference type="Gene3D" id="1.20.5.620">
    <property type="entry name" value="F1F0 ATP synthase subunit B, membrane domain"/>
    <property type="match status" value="1"/>
</dbReference>
<feature type="coiled-coil region" evidence="4">
    <location>
        <begin position="3"/>
        <end position="43"/>
    </location>
</feature>
<accession>A0ABQ3K2T1</accession>
<dbReference type="Gene3D" id="3.30.2320.30">
    <property type="entry name" value="ATP synthase, E subunit, C-terminal"/>
    <property type="match status" value="1"/>
</dbReference>
<protein>
    <submittedName>
        <fullName evidence="5">V-type ATP synthase subunit E</fullName>
    </submittedName>
</protein>
<dbReference type="InterPro" id="IPR038495">
    <property type="entry name" value="ATPase_E_C"/>
</dbReference>
<keyword evidence="3" id="KW-0406">Ion transport</keyword>
<evidence type="ECO:0000313" key="5">
    <source>
        <dbReference type="EMBL" id="GHG00711.1"/>
    </source>
</evidence>
<evidence type="ECO:0000256" key="2">
    <source>
        <dbReference type="ARBA" id="ARBA00022448"/>
    </source>
</evidence>
<evidence type="ECO:0000256" key="1">
    <source>
        <dbReference type="ARBA" id="ARBA00005901"/>
    </source>
</evidence>
<evidence type="ECO:0000256" key="4">
    <source>
        <dbReference type="SAM" id="Coils"/>
    </source>
</evidence>
<reference evidence="6" key="1">
    <citation type="journal article" date="2019" name="Int. J. Syst. Evol. Microbiol.">
        <title>The Global Catalogue of Microorganisms (GCM) 10K type strain sequencing project: providing services to taxonomists for standard genome sequencing and annotation.</title>
        <authorList>
            <consortium name="The Broad Institute Genomics Platform"/>
            <consortium name="The Broad Institute Genome Sequencing Center for Infectious Disease"/>
            <person name="Wu L."/>
            <person name="Ma J."/>
        </authorList>
    </citation>
    <scope>NUCLEOTIDE SEQUENCE [LARGE SCALE GENOMIC DNA]</scope>
    <source>
        <strain evidence="6">CGMCC 1.18439</strain>
    </source>
</reference>
<keyword evidence="6" id="KW-1185">Reference proteome</keyword>
<gene>
    <name evidence="5" type="primary">atpE</name>
    <name evidence="5" type="ORF">GCM10017783_11130</name>
</gene>
<keyword evidence="2" id="KW-0813">Transport</keyword>
<comment type="similarity">
    <text evidence="1">Belongs to the V-ATPase E subunit family.</text>
</comment>